<keyword evidence="6 7" id="KW-0472">Membrane</keyword>
<feature type="transmembrane region" description="Helical" evidence="7">
    <location>
        <begin position="173"/>
        <end position="191"/>
    </location>
</feature>
<dbReference type="GO" id="GO:0005886">
    <property type="term" value="C:plasma membrane"/>
    <property type="evidence" value="ECO:0007669"/>
    <property type="project" value="UniProtKB-SubCell"/>
</dbReference>
<keyword evidence="4 7" id="KW-0812">Transmembrane</keyword>
<evidence type="ECO:0000313" key="9">
    <source>
        <dbReference type="EMBL" id="CAA9568295.1"/>
    </source>
</evidence>
<feature type="transmembrane region" description="Helical" evidence="7">
    <location>
        <begin position="12"/>
        <end position="37"/>
    </location>
</feature>
<comment type="similarity">
    <text evidence="7">Belongs to the binding-protein-dependent transport system permease family.</text>
</comment>
<evidence type="ECO:0000256" key="7">
    <source>
        <dbReference type="RuleBase" id="RU363032"/>
    </source>
</evidence>
<evidence type="ECO:0000256" key="5">
    <source>
        <dbReference type="ARBA" id="ARBA00022989"/>
    </source>
</evidence>
<evidence type="ECO:0000259" key="8">
    <source>
        <dbReference type="PROSITE" id="PS50928"/>
    </source>
</evidence>
<dbReference type="SUPFAM" id="SSF161098">
    <property type="entry name" value="MetI-like"/>
    <property type="match status" value="1"/>
</dbReference>
<feature type="domain" description="ABC transmembrane type-1" evidence="8">
    <location>
        <begin position="75"/>
        <end position="290"/>
    </location>
</feature>
<organism evidence="9">
    <name type="scientific">uncultured Thermomicrobiales bacterium</name>
    <dbReference type="NCBI Taxonomy" id="1645740"/>
    <lineage>
        <taxon>Bacteria</taxon>
        <taxon>Pseudomonadati</taxon>
        <taxon>Thermomicrobiota</taxon>
        <taxon>Thermomicrobia</taxon>
        <taxon>Thermomicrobiales</taxon>
        <taxon>environmental samples</taxon>
    </lineage>
</organism>
<feature type="transmembrane region" description="Helical" evidence="7">
    <location>
        <begin position="113"/>
        <end position="136"/>
    </location>
</feature>
<dbReference type="Gene3D" id="1.10.3720.10">
    <property type="entry name" value="MetI-like"/>
    <property type="match status" value="1"/>
</dbReference>
<feature type="transmembrane region" description="Helical" evidence="7">
    <location>
        <begin position="263"/>
        <end position="291"/>
    </location>
</feature>
<dbReference type="InterPro" id="IPR051393">
    <property type="entry name" value="ABC_transporter_permease"/>
</dbReference>
<reference evidence="9" key="1">
    <citation type="submission" date="2020-02" db="EMBL/GenBank/DDBJ databases">
        <authorList>
            <person name="Meier V. D."/>
        </authorList>
    </citation>
    <scope>NUCLEOTIDE SEQUENCE</scope>
    <source>
        <strain evidence="9">AVDCRST_MAG49</strain>
    </source>
</reference>
<evidence type="ECO:0000256" key="4">
    <source>
        <dbReference type="ARBA" id="ARBA00022692"/>
    </source>
</evidence>
<comment type="subcellular location">
    <subcellularLocation>
        <location evidence="1 7">Cell membrane</location>
        <topology evidence="1 7">Multi-pass membrane protein</topology>
    </subcellularLocation>
</comment>
<sequence length="298" mass="32611">MRPVRNWRDALTVVGFLAPALALVGLFIVWPAVWAVIQSFTNRSLTGAGALNPEFVGLENYRRLVRDEDLRSSLLRTAWFVFVSAIVGQTVVGFVVAYLMAERPGWRLRFMPVFAAIFVLPLAVPETVAALTWASMANGTESGLLNRALGTVDAGPVRWLQDHAFATVSVVNVWRGLSFAMVLFAAAFAGFPQQVLEAATVDGASPSQQLRQVILPILRPQILIFLMLTTITSFGIFGLVYFLTRGGPGNETEIVGIYIYNQAFRFFDIGFGSAAGVLLLLILLVPGVAYVRLMREQA</sequence>
<dbReference type="GO" id="GO:0055085">
    <property type="term" value="P:transmembrane transport"/>
    <property type="evidence" value="ECO:0007669"/>
    <property type="project" value="InterPro"/>
</dbReference>
<dbReference type="EMBL" id="CADCWG010000220">
    <property type="protein sequence ID" value="CAA9568295.1"/>
    <property type="molecule type" value="Genomic_DNA"/>
</dbReference>
<dbReference type="InterPro" id="IPR000515">
    <property type="entry name" value="MetI-like"/>
</dbReference>
<name>A0A6J4V6J3_9BACT</name>
<keyword evidence="3" id="KW-1003">Cell membrane</keyword>
<gene>
    <name evidence="9" type="ORF">AVDCRST_MAG49-3311</name>
</gene>
<protein>
    <recommendedName>
        <fullName evidence="8">ABC transmembrane type-1 domain-containing protein</fullName>
    </recommendedName>
</protein>
<accession>A0A6J4V6J3</accession>
<feature type="transmembrane region" description="Helical" evidence="7">
    <location>
        <begin position="78"/>
        <end position="101"/>
    </location>
</feature>
<evidence type="ECO:0000256" key="1">
    <source>
        <dbReference type="ARBA" id="ARBA00004651"/>
    </source>
</evidence>
<evidence type="ECO:0000256" key="3">
    <source>
        <dbReference type="ARBA" id="ARBA00022475"/>
    </source>
</evidence>
<feature type="transmembrane region" description="Helical" evidence="7">
    <location>
        <begin position="222"/>
        <end position="243"/>
    </location>
</feature>
<keyword evidence="5 7" id="KW-1133">Transmembrane helix</keyword>
<dbReference type="CDD" id="cd06261">
    <property type="entry name" value="TM_PBP2"/>
    <property type="match status" value="1"/>
</dbReference>
<dbReference type="PROSITE" id="PS50928">
    <property type="entry name" value="ABC_TM1"/>
    <property type="match status" value="1"/>
</dbReference>
<dbReference type="Pfam" id="PF00528">
    <property type="entry name" value="BPD_transp_1"/>
    <property type="match status" value="1"/>
</dbReference>
<keyword evidence="2 7" id="KW-0813">Transport</keyword>
<proteinExistence type="inferred from homology"/>
<evidence type="ECO:0000256" key="6">
    <source>
        <dbReference type="ARBA" id="ARBA00023136"/>
    </source>
</evidence>
<dbReference type="PANTHER" id="PTHR30193">
    <property type="entry name" value="ABC TRANSPORTER PERMEASE PROTEIN"/>
    <property type="match status" value="1"/>
</dbReference>
<dbReference type="InterPro" id="IPR035906">
    <property type="entry name" value="MetI-like_sf"/>
</dbReference>
<dbReference type="AlphaFoldDB" id="A0A6J4V6J3"/>
<evidence type="ECO:0000256" key="2">
    <source>
        <dbReference type="ARBA" id="ARBA00022448"/>
    </source>
</evidence>
<dbReference type="PANTHER" id="PTHR30193:SF37">
    <property type="entry name" value="INNER MEMBRANE ABC TRANSPORTER PERMEASE PROTEIN YCJO"/>
    <property type="match status" value="1"/>
</dbReference>